<dbReference type="EMBL" id="BAAAZR010000008">
    <property type="protein sequence ID" value="GAA3811666.1"/>
    <property type="molecule type" value="Genomic_DNA"/>
</dbReference>
<evidence type="ECO:0000313" key="1">
    <source>
        <dbReference type="EMBL" id="GAA3811666.1"/>
    </source>
</evidence>
<comment type="caution">
    <text evidence="1">The sequence shown here is derived from an EMBL/GenBank/DDBJ whole genome shotgun (WGS) entry which is preliminary data.</text>
</comment>
<gene>
    <name evidence="1" type="ORF">GCM10022226_35310</name>
</gene>
<accession>A0ABP7I7S7</accession>
<evidence type="ECO:0000313" key="2">
    <source>
        <dbReference type="Proteomes" id="UP001500888"/>
    </source>
</evidence>
<reference evidence="2" key="1">
    <citation type="journal article" date="2019" name="Int. J. Syst. Evol. Microbiol.">
        <title>The Global Catalogue of Microorganisms (GCM) 10K type strain sequencing project: providing services to taxonomists for standard genome sequencing and annotation.</title>
        <authorList>
            <consortium name="The Broad Institute Genomics Platform"/>
            <consortium name="The Broad Institute Genome Sequencing Center for Infectious Disease"/>
            <person name="Wu L."/>
            <person name="Ma J."/>
        </authorList>
    </citation>
    <scope>NUCLEOTIDE SEQUENCE [LARGE SCALE GENOMIC DNA]</scope>
    <source>
        <strain evidence="2">JCM 16908</strain>
    </source>
</reference>
<proteinExistence type="predicted"/>
<dbReference type="Proteomes" id="UP001500888">
    <property type="component" value="Unassembled WGS sequence"/>
</dbReference>
<sequence>MGLEEYVPRTKWRGGVGGVRAPARAWDEFPASVGYPPEVGAGHGPGGVWVRLA</sequence>
<protein>
    <submittedName>
        <fullName evidence="1">Uncharacterized protein</fullName>
    </submittedName>
</protein>
<organism evidence="1 2">
    <name type="scientific">Sphaerisporangium flaviroseum</name>
    <dbReference type="NCBI Taxonomy" id="509199"/>
    <lineage>
        <taxon>Bacteria</taxon>
        <taxon>Bacillati</taxon>
        <taxon>Actinomycetota</taxon>
        <taxon>Actinomycetes</taxon>
        <taxon>Streptosporangiales</taxon>
        <taxon>Streptosporangiaceae</taxon>
        <taxon>Sphaerisporangium</taxon>
    </lineage>
</organism>
<keyword evidence="2" id="KW-1185">Reference proteome</keyword>
<name>A0ABP7I7S7_9ACTN</name>